<proteinExistence type="predicted"/>
<feature type="compositionally biased region" description="Polar residues" evidence="1">
    <location>
        <begin position="230"/>
        <end position="241"/>
    </location>
</feature>
<feature type="domain" description="FecR protein" evidence="3">
    <location>
        <begin position="57"/>
        <end position="144"/>
    </location>
</feature>
<feature type="signal peptide" evidence="2">
    <location>
        <begin position="1"/>
        <end position="20"/>
    </location>
</feature>
<dbReference type="STRING" id="1121449.SAMN02745704_02263"/>
<dbReference type="InterPro" id="IPR006860">
    <property type="entry name" value="FecR"/>
</dbReference>
<feature type="chain" id="PRO_5012707550" evidence="2">
    <location>
        <begin position="21"/>
        <end position="292"/>
    </location>
</feature>
<gene>
    <name evidence="4" type="ORF">SAMN02745704_02263</name>
</gene>
<evidence type="ECO:0000259" key="3">
    <source>
        <dbReference type="Pfam" id="PF04773"/>
    </source>
</evidence>
<dbReference type="PANTHER" id="PTHR38731">
    <property type="entry name" value="LIPL45-RELATED LIPOPROTEIN-RELATED"/>
    <property type="match status" value="1"/>
</dbReference>
<reference evidence="4 5" key="1">
    <citation type="submission" date="2017-02" db="EMBL/GenBank/DDBJ databases">
        <authorList>
            <person name="Peterson S.W."/>
        </authorList>
    </citation>
    <scope>NUCLEOTIDE SEQUENCE [LARGE SCALE GENOMIC DNA]</scope>
    <source>
        <strain evidence="4 5">DSM 16080</strain>
    </source>
</reference>
<protein>
    <submittedName>
        <fullName evidence="4">FecR family protein</fullName>
    </submittedName>
</protein>
<organism evidence="4 5">
    <name type="scientific">Paucidesulfovibrio gracilis DSM 16080</name>
    <dbReference type="NCBI Taxonomy" id="1121449"/>
    <lineage>
        <taxon>Bacteria</taxon>
        <taxon>Pseudomonadati</taxon>
        <taxon>Thermodesulfobacteriota</taxon>
        <taxon>Desulfovibrionia</taxon>
        <taxon>Desulfovibrionales</taxon>
        <taxon>Desulfovibrionaceae</taxon>
        <taxon>Paucidesulfovibrio</taxon>
    </lineage>
</organism>
<feature type="compositionally biased region" description="Gly residues" evidence="1">
    <location>
        <begin position="252"/>
        <end position="292"/>
    </location>
</feature>
<evidence type="ECO:0000256" key="2">
    <source>
        <dbReference type="SAM" id="SignalP"/>
    </source>
</evidence>
<dbReference type="EMBL" id="FUYC01000013">
    <property type="protein sequence ID" value="SKA90923.1"/>
    <property type="molecule type" value="Genomic_DNA"/>
</dbReference>
<dbReference type="Pfam" id="PF04773">
    <property type="entry name" value="FecR"/>
    <property type="match status" value="1"/>
</dbReference>
<dbReference type="Proteomes" id="UP000190027">
    <property type="component" value="Unassembled WGS sequence"/>
</dbReference>
<accession>A0A1T4XNG1</accession>
<sequence length="292" mass="30388">MWCRWLVLLLFLLMPCLASAAQEPVGEVQSLKGTAVAVRGETAHPLDRGEALYRSDLLTTGADSFLQVMFLDGTVITMDAHTQLAVNQVVYEPGEADQGRFDADVVAGTCRFLTGRITRFEPNNFKLGTPLGTIGIRGTEGGVHAPAGNPAYGPQLDRNIGSAGTGWDQPSPDVQRQTISHINGSVNRPMQFTDLFGKQQEVQRGRSLDADAQQGAGQPRSMNQRDRDTYSGSDFHTSATTPKAFRATFDGYGSGPGASNKPGGGSGGDGPGGSGSGHGGGHGGGQGGGTGP</sequence>
<dbReference type="PANTHER" id="PTHR38731:SF1">
    <property type="entry name" value="FECR PROTEIN DOMAIN-CONTAINING PROTEIN"/>
    <property type="match status" value="1"/>
</dbReference>
<evidence type="ECO:0000313" key="5">
    <source>
        <dbReference type="Proteomes" id="UP000190027"/>
    </source>
</evidence>
<keyword evidence="5" id="KW-1185">Reference proteome</keyword>
<feature type="region of interest" description="Disordered" evidence="1">
    <location>
        <begin position="201"/>
        <end position="292"/>
    </location>
</feature>
<name>A0A1T4XNG1_9BACT</name>
<dbReference type="RefSeq" id="WP_159447214.1">
    <property type="nucleotide sequence ID" value="NZ_FUYC01000013.1"/>
</dbReference>
<dbReference type="AlphaFoldDB" id="A0A1T4XNG1"/>
<keyword evidence="2" id="KW-0732">Signal</keyword>
<feature type="region of interest" description="Disordered" evidence="1">
    <location>
        <begin position="146"/>
        <end position="174"/>
    </location>
</feature>
<evidence type="ECO:0000313" key="4">
    <source>
        <dbReference type="EMBL" id="SKA90923.1"/>
    </source>
</evidence>
<evidence type="ECO:0000256" key="1">
    <source>
        <dbReference type="SAM" id="MobiDB-lite"/>
    </source>
</evidence>
<dbReference type="OrthoDB" id="5415289at2"/>